<dbReference type="PRINTS" id="PR00421">
    <property type="entry name" value="THIOREDOXIN"/>
</dbReference>
<dbReference type="Gene3D" id="2.30.30.380">
    <property type="entry name" value="Zn-finger domain of Sec23/24"/>
    <property type="match status" value="1"/>
</dbReference>
<dbReference type="Pfam" id="PF21352">
    <property type="entry name" value="Zn_ribbon_Thio2"/>
    <property type="match status" value="1"/>
</dbReference>
<dbReference type="Pfam" id="PF00085">
    <property type="entry name" value="Thioredoxin"/>
    <property type="match status" value="1"/>
</dbReference>
<dbReference type="RefSeq" id="WP_162410905.1">
    <property type="nucleotide sequence ID" value="NZ_PDWN01000012.1"/>
</dbReference>
<dbReference type="InterPro" id="IPR013766">
    <property type="entry name" value="Thioredoxin_domain"/>
</dbReference>
<keyword evidence="3" id="KW-1015">Disulfide bond</keyword>
<dbReference type="PROSITE" id="PS00194">
    <property type="entry name" value="THIOREDOXIN_1"/>
    <property type="match status" value="1"/>
</dbReference>
<dbReference type="EMBL" id="PDWN01000012">
    <property type="protein sequence ID" value="KAF1693233.1"/>
    <property type="molecule type" value="Genomic_DNA"/>
</dbReference>
<reference evidence="6 7" key="1">
    <citation type="submission" date="2017-10" db="EMBL/GenBank/DDBJ databases">
        <title>Whole genome sequencing of members of genus Pseudoxanthomonas.</title>
        <authorList>
            <person name="Kumar S."/>
            <person name="Bansal K."/>
            <person name="Kaur A."/>
            <person name="Patil P."/>
            <person name="Sharma S."/>
            <person name="Patil P.B."/>
        </authorList>
    </citation>
    <scope>NUCLEOTIDE SEQUENCE [LARGE SCALE GENOMIC DNA]</scope>
    <source>
        <strain evidence="6 7">DSM 17801</strain>
    </source>
</reference>
<protein>
    <submittedName>
        <fullName evidence="6">Thioredoxin TrxC</fullName>
    </submittedName>
</protein>
<dbReference type="SUPFAM" id="SSF52833">
    <property type="entry name" value="Thioredoxin-like"/>
    <property type="match status" value="1"/>
</dbReference>
<dbReference type="Proteomes" id="UP000788419">
    <property type="component" value="Unassembled WGS sequence"/>
</dbReference>
<evidence type="ECO:0000259" key="5">
    <source>
        <dbReference type="PROSITE" id="PS51352"/>
    </source>
</evidence>
<sequence length="150" mass="16053">MASDALQLACPACGALNRVPAARLGDCPVCGRCRAQLFPGQPFVLGASTFDAHAQRSDLPLLVDFWAPWCGPCRTMAPAYAQAAALLEPQVRLAKVDTEAEPALGARFGIRSIPTLALFLHGRELARQAGAMPLQSIVQWTRQHLPPRAA</sequence>
<name>A0ABQ6Z4Y3_9GAMM</name>
<proteinExistence type="predicted"/>
<dbReference type="NCBIfam" id="NF008229">
    <property type="entry name" value="PRK10996.1"/>
    <property type="match status" value="1"/>
</dbReference>
<keyword evidence="4" id="KW-0676">Redox-active center</keyword>
<keyword evidence="7" id="KW-1185">Reference proteome</keyword>
<dbReference type="Gene3D" id="3.40.30.10">
    <property type="entry name" value="Glutaredoxin"/>
    <property type="match status" value="1"/>
</dbReference>
<evidence type="ECO:0000256" key="1">
    <source>
        <dbReference type="ARBA" id="ARBA00022448"/>
    </source>
</evidence>
<evidence type="ECO:0000256" key="2">
    <source>
        <dbReference type="ARBA" id="ARBA00022982"/>
    </source>
</evidence>
<dbReference type="CDD" id="cd02947">
    <property type="entry name" value="TRX_family"/>
    <property type="match status" value="1"/>
</dbReference>
<keyword evidence="1" id="KW-0813">Transport</keyword>
<evidence type="ECO:0000256" key="4">
    <source>
        <dbReference type="ARBA" id="ARBA00023284"/>
    </source>
</evidence>
<keyword evidence="2" id="KW-0249">Electron transport</keyword>
<gene>
    <name evidence="6" type="ORF">CSC65_12370</name>
</gene>
<evidence type="ECO:0000313" key="7">
    <source>
        <dbReference type="Proteomes" id="UP000788419"/>
    </source>
</evidence>
<dbReference type="PROSITE" id="PS51352">
    <property type="entry name" value="THIOREDOXIN_2"/>
    <property type="match status" value="1"/>
</dbReference>
<feature type="domain" description="Thioredoxin" evidence="5">
    <location>
        <begin position="13"/>
        <end position="146"/>
    </location>
</feature>
<dbReference type="PANTHER" id="PTHR45663">
    <property type="entry name" value="GEO12009P1"/>
    <property type="match status" value="1"/>
</dbReference>
<dbReference type="PANTHER" id="PTHR45663:SF11">
    <property type="entry name" value="GEO12009P1"/>
    <property type="match status" value="1"/>
</dbReference>
<dbReference type="InterPro" id="IPR017937">
    <property type="entry name" value="Thioredoxin_CS"/>
</dbReference>
<evidence type="ECO:0000256" key="3">
    <source>
        <dbReference type="ARBA" id="ARBA00023157"/>
    </source>
</evidence>
<dbReference type="InterPro" id="IPR049299">
    <property type="entry name" value="Thio2_N"/>
</dbReference>
<comment type="caution">
    <text evidence="6">The sequence shown here is derived from an EMBL/GenBank/DDBJ whole genome shotgun (WGS) entry which is preliminary data.</text>
</comment>
<dbReference type="InterPro" id="IPR036249">
    <property type="entry name" value="Thioredoxin-like_sf"/>
</dbReference>
<accession>A0ABQ6Z4Y3</accession>
<evidence type="ECO:0000313" key="6">
    <source>
        <dbReference type="EMBL" id="KAF1693233.1"/>
    </source>
</evidence>
<organism evidence="6 7">
    <name type="scientific">Pseudoxanthomonas daejeonensis</name>
    <dbReference type="NCBI Taxonomy" id="266062"/>
    <lineage>
        <taxon>Bacteria</taxon>
        <taxon>Pseudomonadati</taxon>
        <taxon>Pseudomonadota</taxon>
        <taxon>Gammaproteobacteria</taxon>
        <taxon>Lysobacterales</taxon>
        <taxon>Lysobacteraceae</taxon>
        <taxon>Pseudoxanthomonas</taxon>
    </lineage>
</organism>